<proteinExistence type="predicted"/>
<organism evidence="1 2">
    <name type="scientific">Dioscorea alata</name>
    <name type="common">Purple yam</name>
    <dbReference type="NCBI Taxonomy" id="55571"/>
    <lineage>
        <taxon>Eukaryota</taxon>
        <taxon>Viridiplantae</taxon>
        <taxon>Streptophyta</taxon>
        <taxon>Embryophyta</taxon>
        <taxon>Tracheophyta</taxon>
        <taxon>Spermatophyta</taxon>
        <taxon>Magnoliopsida</taxon>
        <taxon>Liliopsida</taxon>
        <taxon>Dioscoreales</taxon>
        <taxon>Dioscoreaceae</taxon>
        <taxon>Dioscorea</taxon>
    </lineage>
</organism>
<gene>
    <name evidence="1" type="ORF">IHE45_12G071100</name>
</gene>
<comment type="caution">
    <text evidence="1">The sequence shown here is derived from an EMBL/GenBank/DDBJ whole genome shotgun (WGS) entry which is preliminary data.</text>
</comment>
<dbReference type="Proteomes" id="UP000827976">
    <property type="component" value="Chromosome 12"/>
</dbReference>
<evidence type="ECO:0000313" key="2">
    <source>
        <dbReference type="Proteomes" id="UP000827976"/>
    </source>
</evidence>
<sequence length="514" mass="57405">MEGYDFKVTENTSIMPPSFNAPVNGVNTNNGQRSNDYIRATFGKECPNYMATSTTSHEPFHTSSSLGYSSQLPPNYGQKGISYYNVPPIGGNSIAIQMHNPTGGYKRKQMAMPVMFDEGSTSGSHRGGRSLIPSNYKGGSSSCTNRSRNRTSLEFNNYTGGSFFNLSAPEHHLLENYVLPPQIQIAPWDPLKMGPGCRNVLPVGTSSQRNVRSRDCYAGPYPLSTTPSYNPYPPWHFFVAGSIEQSRQPVIPIGPSRMMFSAGTNISNGVSEMPALNRSNPTQTRNPNAFFPAHFAPPTRVSRADVNSRSHRVSSHISNQSYPTTRSIATMGSTPPFWNARPVPLPLPTEDHRNRNNSRNNEMRTTSPSVEHSAPFQNSWISQGIIMNNLDDILGILDPHRDMRLDIDNMSYEELLALEERIGNVSTGLSKRKLSGCLKVRKYCSSGRFQDRQDKKCAICLEEYEDRKKLGRLNCRHEFHLNCIKTWLQKKDICPICKTSAMTTTSKEKQKNSS</sequence>
<name>A0ACB7V362_DIOAL</name>
<protein>
    <submittedName>
        <fullName evidence="1">Anaphase-promoting complex (APC) subunit 11 protein</fullName>
    </submittedName>
</protein>
<evidence type="ECO:0000313" key="1">
    <source>
        <dbReference type="EMBL" id="KAH7667611.1"/>
    </source>
</evidence>
<dbReference type="EMBL" id="CM037022">
    <property type="protein sequence ID" value="KAH7667611.1"/>
    <property type="molecule type" value="Genomic_DNA"/>
</dbReference>
<accession>A0ACB7V362</accession>
<reference evidence="2" key="1">
    <citation type="journal article" date="2022" name="Nat. Commun.">
        <title>Chromosome evolution and the genetic basis of agronomically important traits in greater yam.</title>
        <authorList>
            <person name="Bredeson J.V."/>
            <person name="Lyons J.B."/>
            <person name="Oniyinde I.O."/>
            <person name="Okereke N.R."/>
            <person name="Kolade O."/>
            <person name="Nnabue I."/>
            <person name="Nwadili C.O."/>
            <person name="Hribova E."/>
            <person name="Parker M."/>
            <person name="Nwogha J."/>
            <person name="Shu S."/>
            <person name="Carlson J."/>
            <person name="Kariba R."/>
            <person name="Muthemba S."/>
            <person name="Knop K."/>
            <person name="Barton G.J."/>
            <person name="Sherwood A.V."/>
            <person name="Lopez-Montes A."/>
            <person name="Asiedu R."/>
            <person name="Jamnadass R."/>
            <person name="Muchugi A."/>
            <person name="Goodstein D."/>
            <person name="Egesi C.N."/>
            <person name="Featherston J."/>
            <person name="Asfaw A."/>
            <person name="Simpson G.G."/>
            <person name="Dolezel J."/>
            <person name="Hendre P.S."/>
            <person name="Van Deynze A."/>
            <person name="Kumar P.L."/>
            <person name="Obidiegwu J.E."/>
            <person name="Bhattacharjee R."/>
            <person name="Rokhsar D.S."/>
        </authorList>
    </citation>
    <scope>NUCLEOTIDE SEQUENCE [LARGE SCALE GENOMIC DNA]</scope>
    <source>
        <strain evidence="2">cv. TDa95/00328</strain>
    </source>
</reference>
<keyword evidence="2" id="KW-1185">Reference proteome</keyword>